<dbReference type="Proteomes" id="UP000694892">
    <property type="component" value="Chromosome 6S"/>
</dbReference>
<gene>
    <name evidence="2" type="ORF">XELAEV_18033264mg</name>
</gene>
<organism evidence="2 3">
    <name type="scientific">Xenopus laevis</name>
    <name type="common">African clawed frog</name>
    <dbReference type="NCBI Taxonomy" id="8355"/>
    <lineage>
        <taxon>Eukaryota</taxon>
        <taxon>Metazoa</taxon>
        <taxon>Chordata</taxon>
        <taxon>Craniata</taxon>
        <taxon>Vertebrata</taxon>
        <taxon>Euteleostomi</taxon>
        <taxon>Amphibia</taxon>
        <taxon>Batrachia</taxon>
        <taxon>Anura</taxon>
        <taxon>Pipoidea</taxon>
        <taxon>Pipidae</taxon>
        <taxon>Xenopodinae</taxon>
        <taxon>Xenopus</taxon>
        <taxon>Xenopus</taxon>
    </lineage>
</organism>
<feature type="region of interest" description="Disordered" evidence="1">
    <location>
        <begin position="1"/>
        <end position="56"/>
    </location>
</feature>
<name>A0A974CJ08_XENLA</name>
<evidence type="ECO:0000313" key="2">
    <source>
        <dbReference type="EMBL" id="OCT74303.1"/>
    </source>
</evidence>
<feature type="compositionally biased region" description="Polar residues" evidence="1">
    <location>
        <begin position="47"/>
        <end position="56"/>
    </location>
</feature>
<protein>
    <submittedName>
        <fullName evidence="2">Uncharacterized protein</fullName>
    </submittedName>
</protein>
<evidence type="ECO:0000256" key="1">
    <source>
        <dbReference type="SAM" id="MobiDB-lite"/>
    </source>
</evidence>
<dbReference type="AlphaFoldDB" id="A0A974CJ08"/>
<proteinExistence type="predicted"/>
<sequence length="186" mass="20979">MTEMQRPAIPRMSNAANSRRDDSSLDNENYWLETSPVPLLSSQPSPKNRSPVSCSIPTNRMVQNSVLTQEATHGLEALTICNPEFASSNSQGIFASPHLYLNFDGTGINLPLLDERHGAFMSSTKGSPKVLRSADSAVNNKEQRSPFLQRSGEKKYSHPPLPEKGRRTFIWLYLSIFQWLFKPQQW</sequence>
<accession>A0A974CJ08</accession>
<reference evidence="3" key="1">
    <citation type="journal article" date="2016" name="Nature">
        <title>Genome evolution in the allotetraploid frog Xenopus laevis.</title>
        <authorList>
            <person name="Session A.M."/>
            <person name="Uno Y."/>
            <person name="Kwon T."/>
            <person name="Chapman J.A."/>
            <person name="Toyoda A."/>
            <person name="Takahashi S."/>
            <person name="Fukui A."/>
            <person name="Hikosaka A."/>
            <person name="Suzuki A."/>
            <person name="Kondo M."/>
            <person name="van Heeringen S.J."/>
            <person name="Quigley I."/>
            <person name="Heinz S."/>
            <person name="Ogino H."/>
            <person name="Ochi H."/>
            <person name="Hellsten U."/>
            <person name="Lyons J.B."/>
            <person name="Simakov O."/>
            <person name="Putnam N."/>
            <person name="Stites J."/>
            <person name="Kuroki Y."/>
            <person name="Tanaka T."/>
            <person name="Michiue T."/>
            <person name="Watanabe M."/>
            <person name="Bogdanovic O."/>
            <person name="Lister R."/>
            <person name="Georgiou G."/>
            <person name="Paranjpe S.S."/>
            <person name="van Kruijsbergen I."/>
            <person name="Shu S."/>
            <person name="Carlson J."/>
            <person name="Kinoshita T."/>
            <person name="Ohta Y."/>
            <person name="Mawaribuchi S."/>
            <person name="Jenkins J."/>
            <person name="Grimwood J."/>
            <person name="Schmutz J."/>
            <person name="Mitros T."/>
            <person name="Mozaffari S.V."/>
            <person name="Suzuki Y."/>
            <person name="Haramoto Y."/>
            <person name="Yamamoto T.S."/>
            <person name="Takagi C."/>
            <person name="Heald R."/>
            <person name="Miller K."/>
            <person name="Haudenschild C."/>
            <person name="Kitzman J."/>
            <person name="Nakayama T."/>
            <person name="Izutsu Y."/>
            <person name="Robert J."/>
            <person name="Fortriede J."/>
            <person name="Burns K."/>
            <person name="Lotay V."/>
            <person name="Karimi K."/>
            <person name="Yasuoka Y."/>
            <person name="Dichmann D.S."/>
            <person name="Flajnik M.F."/>
            <person name="Houston D.W."/>
            <person name="Shendure J."/>
            <person name="DuPasquier L."/>
            <person name="Vize P.D."/>
            <person name="Zorn A.M."/>
            <person name="Ito M."/>
            <person name="Marcotte E.M."/>
            <person name="Wallingford J.B."/>
            <person name="Ito Y."/>
            <person name="Asashima M."/>
            <person name="Ueno N."/>
            <person name="Matsuda Y."/>
            <person name="Veenstra G.J."/>
            <person name="Fujiyama A."/>
            <person name="Harland R.M."/>
            <person name="Taira M."/>
            <person name="Rokhsar D.S."/>
        </authorList>
    </citation>
    <scope>NUCLEOTIDE SEQUENCE [LARGE SCALE GENOMIC DNA]</scope>
    <source>
        <strain evidence="3">J</strain>
    </source>
</reference>
<evidence type="ECO:0000313" key="3">
    <source>
        <dbReference type="Proteomes" id="UP000694892"/>
    </source>
</evidence>
<feature type="compositionally biased region" description="Low complexity" evidence="1">
    <location>
        <begin position="35"/>
        <end position="46"/>
    </location>
</feature>
<feature type="compositionally biased region" description="Basic and acidic residues" evidence="1">
    <location>
        <begin position="151"/>
        <end position="160"/>
    </location>
</feature>
<dbReference type="EMBL" id="CM004477">
    <property type="protein sequence ID" value="OCT74303.1"/>
    <property type="molecule type" value="Genomic_DNA"/>
</dbReference>
<feature type="region of interest" description="Disordered" evidence="1">
    <location>
        <begin position="135"/>
        <end position="160"/>
    </location>
</feature>